<gene>
    <name evidence="1" type="ORF">PXEA_LOCUS7376</name>
</gene>
<proteinExistence type="predicted"/>
<dbReference type="AlphaFoldDB" id="A0A3S4ZKQ0"/>
<keyword evidence="2" id="KW-1185">Reference proteome</keyword>
<sequence>MSCLHVNSLHFSSVGLFDLDLSSRRVEHVLVGLCDSVARPTPAHRCLSASLVITPLQALCQVHSDHNVGGNAANVVSDANDD</sequence>
<accession>A0A3S4ZKQ0</accession>
<comment type="caution">
    <text evidence="1">The sequence shown here is derived from an EMBL/GenBank/DDBJ whole genome shotgun (WGS) entry which is preliminary data.</text>
</comment>
<dbReference type="Proteomes" id="UP000784294">
    <property type="component" value="Unassembled WGS sequence"/>
</dbReference>
<reference evidence="1" key="1">
    <citation type="submission" date="2018-11" db="EMBL/GenBank/DDBJ databases">
        <authorList>
            <consortium name="Pathogen Informatics"/>
        </authorList>
    </citation>
    <scope>NUCLEOTIDE SEQUENCE</scope>
</reference>
<protein>
    <submittedName>
        <fullName evidence="1">Uncharacterized protein</fullName>
    </submittedName>
</protein>
<organism evidence="1 2">
    <name type="scientific">Protopolystoma xenopodis</name>
    <dbReference type="NCBI Taxonomy" id="117903"/>
    <lineage>
        <taxon>Eukaryota</taxon>
        <taxon>Metazoa</taxon>
        <taxon>Spiralia</taxon>
        <taxon>Lophotrochozoa</taxon>
        <taxon>Platyhelminthes</taxon>
        <taxon>Monogenea</taxon>
        <taxon>Polyopisthocotylea</taxon>
        <taxon>Polystomatidea</taxon>
        <taxon>Polystomatidae</taxon>
        <taxon>Protopolystoma</taxon>
    </lineage>
</organism>
<dbReference type="EMBL" id="CAAALY010019443">
    <property type="protein sequence ID" value="VEL13936.1"/>
    <property type="molecule type" value="Genomic_DNA"/>
</dbReference>
<evidence type="ECO:0000313" key="1">
    <source>
        <dbReference type="EMBL" id="VEL13936.1"/>
    </source>
</evidence>
<name>A0A3S4ZKQ0_9PLAT</name>
<evidence type="ECO:0000313" key="2">
    <source>
        <dbReference type="Proteomes" id="UP000784294"/>
    </source>
</evidence>